<feature type="active site" evidence="5">
    <location>
        <position position="159"/>
    </location>
</feature>
<dbReference type="GO" id="GO:0030246">
    <property type="term" value="F:carbohydrate binding"/>
    <property type="evidence" value="ECO:0007669"/>
    <property type="project" value="UniProtKB-UniRule"/>
</dbReference>
<dbReference type="EMBL" id="FUYE01000001">
    <property type="protein sequence ID" value="SKA76842.1"/>
    <property type="molecule type" value="Genomic_DNA"/>
</dbReference>
<evidence type="ECO:0000256" key="3">
    <source>
        <dbReference type="ARBA" id="ARBA00023235"/>
    </source>
</evidence>
<comment type="catalytic activity">
    <reaction evidence="1">
        <text>alpha-D-glucose 6-phosphate = beta-D-glucose 6-phosphate</text>
        <dbReference type="Rhea" id="RHEA:16249"/>
        <dbReference type="ChEBI" id="CHEBI:58225"/>
        <dbReference type="ChEBI" id="CHEBI:58247"/>
        <dbReference type="EC" id="5.1.3.15"/>
    </reaction>
</comment>
<dbReference type="STRING" id="48467.SAMN02745166_00255"/>
<dbReference type="PANTHER" id="PTHR11122:SF13">
    <property type="entry name" value="GLUCOSE-6-PHOSPHATE 1-EPIMERASE"/>
    <property type="match status" value="1"/>
</dbReference>
<organism evidence="6 7">
    <name type="scientific">Prosthecobacter debontii</name>
    <dbReference type="NCBI Taxonomy" id="48467"/>
    <lineage>
        <taxon>Bacteria</taxon>
        <taxon>Pseudomonadati</taxon>
        <taxon>Verrucomicrobiota</taxon>
        <taxon>Verrucomicrobiia</taxon>
        <taxon>Verrucomicrobiales</taxon>
        <taxon>Verrucomicrobiaceae</taxon>
        <taxon>Prosthecobacter</taxon>
    </lineage>
</organism>
<evidence type="ECO:0000256" key="4">
    <source>
        <dbReference type="PIRNR" id="PIRNR016020"/>
    </source>
</evidence>
<feature type="active site" evidence="5">
    <location>
        <position position="261"/>
    </location>
</feature>
<dbReference type="Pfam" id="PF01263">
    <property type="entry name" value="Aldose_epim"/>
    <property type="match status" value="1"/>
</dbReference>
<dbReference type="GO" id="GO:0047938">
    <property type="term" value="F:glucose-6-phosphate 1-epimerase activity"/>
    <property type="evidence" value="ECO:0007669"/>
    <property type="project" value="UniProtKB-UniRule"/>
</dbReference>
<dbReference type="InterPro" id="IPR008183">
    <property type="entry name" value="Aldose_1/G6P_1-epimerase"/>
</dbReference>
<dbReference type="PIRSF" id="PIRSF016020">
    <property type="entry name" value="PHexose_mutarotase"/>
    <property type="match status" value="1"/>
</dbReference>
<dbReference type="AlphaFoldDB" id="A0A1T4WHS6"/>
<dbReference type="OrthoDB" id="9790727at2"/>
<evidence type="ECO:0000256" key="2">
    <source>
        <dbReference type="ARBA" id="ARBA00005866"/>
    </source>
</evidence>
<keyword evidence="7" id="KW-1185">Reference proteome</keyword>
<dbReference type="SUPFAM" id="SSF74650">
    <property type="entry name" value="Galactose mutarotase-like"/>
    <property type="match status" value="1"/>
</dbReference>
<dbReference type="CDD" id="cd09020">
    <property type="entry name" value="D-hex-6-P-epi_like"/>
    <property type="match status" value="1"/>
</dbReference>
<dbReference type="PANTHER" id="PTHR11122">
    <property type="entry name" value="APOSPORY-ASSOCIATED PROTEIN C-RELATED"/>
    <property type="match status" value="1"/>
</dbReference>
<evidence type="ECO:0000313" key="7">
    <source>
        <dbReference type="Proteomes" id="UP000190774"/>
    </source>
</evidence>
<sequence>MSLPSSITLTEAIPGYPVLTIHHTTCLARVALNGAHVMEWAPAGQSPVLYLSPQAVLEPGKPIRGGIPICWPWFNAHPSDATKPMHGIARNRPWTLKKANESEAGVKLMFVLCNDAETHELWPHGFEAQVTILLGQKLEVSLETINKSDSSFVITEALHTYLTVGDISKITVKGLADTDYLDTVGERMMRHQTGDITFDREVDRQYASTGAVTVEDPALGRIITVEKEGSGTTVVWNPWIEKSKRLADLPDEAYHQFLCIEAANAGDSAVTIGPGASHVIRTVVHL</sequence>
<dbReference type="InterPro" id="IPR014718">
    <property type="entry name" value="GH-type_carb-bd"/>
</dbReference>
<keyword evidence="3 4" id="KW-0413">Isomerase</keyword>
<name>A0A1T4WHS6_9BACT</name>
<dbReference type="Gene3D" id="2.70.98.10">
    <property type="match status" value="1"/>
</dbReference>
<proteinExistence type="inferred from homology"/>
<dbReference type="Proteomes" id="UP000190774">
    <property type="component" value="Unassembled WGS sequence"/>
</dbReference>
<evidence type="ECO:0000256" key="1">
    <source>
        <dbReference type="ARBA" id="ARBA00001096"/>
    </source>
</evidence>
<evidence type="ECO:0000313" key="6">
    <source>
        <dbReference type="EMBL" id="SKA76842.1"/>
    </source>
</evidence>
<evidence type="ECO:0000256" key="5">
    <source>
        <dbReference type="PIRSR" id="PIRSR016020-1"/>
    </source>
</evidence>
<dbReference type="InterPro" id="IPR011013">
    <property type="entry name" value="Gal_mutarotase_sf_dom"/>
</dbReference>
<protein>
    <recommendedName>
        <fullName evidence="4">Putative glucose-6-phosphate 1-epimerase</fullName>
        <ecNumber evidence="4">5.1.3.15</ecNumber>
    </recommendedName>
</protein>
<dbReference type="InterPro" id="IPR025532">
    <property type="entry name" value="G6P_1-epimerase"/>
</dbReference>
<accession>A0A1T4WHS6</accession>
<dbReference type="EC" id="5.1.3.15" evidence="4"/>
<comment type="similarity">
    <text evidence="2 4">Belongs to the glucose-6-phosphate 1-epimerase family.</text>
</comment>
<dbReference type="RefSeq" id="WP_078811484.1">
    <property type="nucleotide sequence ID" value="NZ_FUYE01000001.1"/>
</dbReference>
<gene>
    <name evidence="6" type="ORF">SAMN02745166_00255</name>
</gene>
<reference evidence="7" key="1">
    <citation type="submission" date="2017-02" db="EMBL/GenBank/DDBJ databases">
        <authorList>
            <person name="Varghese N."/>
            <person name="Submissions S."/>
        </authorList>
    </citation>
    <scope>NUCLEOTIDE SEQUENCE [LARGE SCALE GENOMIC DNA]</scope>
    <source>
        <strain evidence="7">ATCC 700200</strain>
    </source>
</reference>
<dbReference type="GO" id="GO:0005975">
    <property type="term" value="P:carbohydrate metabolic process"/>
    <property type="evidence" value="ECO:0007669"/>
    <property type="project" value="InterPro"/>
</dbReference>